<dbReference type="Proteomes" id="UP000184148">
    <property type="component" value="Unassembled WGS sequence"/>
</dbReference>
<evidence type="ECO:0000313" key="1">
    <source>
        <dbReference type="EMBL" id="SHF56135.1"/>
    </source>
</evidence>
<organism evidence="1 2">
    <name type="scientific">Desulforamulus putei DSM 12395</name>
    <dbReference type="NCBI Taxonomy" id="1121429"/>
    <lineage>
        <taxon>Bacteria</taxon>
        <taxon>Bacillati</taxon>
        <taxon>Bacillota</taxon>
        <taxon>Clostridia</taxon>
        <taxon>Eubacteriales</taxon>
        <taxon>Peptococcaceae</taxon>
        <taxon>Desulforamulus</taxon>
    </lineage>
</organism>
<dbReference type="OrthoDB" id="9810361at2"/>
<reference evidence="2" key="1">
    <citation type="submission" date="2016-11" db="EMBL/GenBank/DDBJ databases">
        <authorList>
            <person name="Varghese N."/>
            <person name="Submissions S."/>
        </authorList>
    </citation>
    <scope>NUCLEOTIDE SEQUENCE [LARGE SCALE GENOMIC DNA]</scope>
    <source>
        <strain evidence="2">DSM 12395</strain>
    </source>
</reference>
<dbReference type="Pfam" id="PF03692">
    <property type="entry name" value="CxxCxxCC"/>
    <property type="match status" value="1"/>
</dbReference>
<name>A0A1M5CMZ1_9FIRM</name>
<accession>A0A1M5CMZ1</accession>
<protein>
    <submittedName>
        <fullName evidence="1">Putative zinc-or iron-chelating domain-containing protein</fullName>
    </submittedName>
</protein>
<dbReference type="InterPro" id="IPR005358">
    <property type="entry name" value="Puta_zinc/iron-chelating_dom"/>
</dbReference>
<gene>
    <name evidence="1" type="ORF">SAMN02745133_02978</name>
</gene>
<evidence type="ECO:0000313" key="2">
    <source>
        <dbReference type="Proteomes" id="UP000184148"/>
    </source>
</evidence>
<proteinExistence type="predicted"/>
<dbReference type="EMBL" id="FQUY01000034">
    <property type="protein sequence ID" value="SHF56135.1"/>
    <property type="molecule type" value="Genomic_DNA"/>
</dbReference>
<sequence length="236" mass="27660">MPKEHLEYLFSLYSTAEESIEKTQALYPNWNCRKGCKECCTYSPVIVTGIEWLVIYQFLVELPVEKQYEVLIRFGNTYGSIIEKMPKEYFTKESTFRRVKREKTRFIRKLKNVPCPFLEDDNSCLIYTVRPLGCRLFGNSIKSGLLWGCESLGQSLQNETVNLQDASISLKMLEVINYGVLAVEPIFLWIYNFHNGYHFCDKHGTRDQLISGFRDDKSFLQYRIYSLAKQLGYKNK</sequence>
<dbReference type="AlphaFoldDB" id="A0A1M5CMZ1"/>
<dbReference type="RefSeq" id="WP_073240146.1">
    <property type="nucleotide sequence ID" value="NZ_FQUY01000034.1"/>
</dbReference>
<keyword evidence="2" id="KW-1185">Reference proteome</keyword>